<feature type="region of interest" description="Disordered" evidence="1">
    <location>
        <begin position="120"/>
        <end position="220"/>
    </location>
</feature>
<evidence type="ECO:0000256" key="1">
    <source>
        <dbReference type="SAM" id="MobiDB-lite"/>
    </source>
</evidence>
<protein>
    <submittedName>
        <fullName evidence="2">Uncharacterized protein</fullName>
    </submittedName>
</protein>
<dbReference type="Proteomes" id="UP000193411">
    <property type="component" value="Unassembled WGS sequence"/>
</dbReference>
<comment type="caution">
    <text evidence="2">The sequence shown here is derived from an EMBL/GenBank/DDBJ whole genome shotgun (WGS) entry which is preliminary data.</text>
</comment>
<feature type="compositionally biased region" description="Polar residues" evidence="1">
    <location>
        <begin position="196"/>
        <end position="210"/>
    </location>
</feature>
<keyword evidence="3" id="KW-1185">Reference proteome</keyword>
<reference evidence="2 3" key="1">
    <citation type="submission" date="2016-07" db="EMBL/GenBank/DDBJ databases">
        <title>Pervasive Adenine N6-methylation of Active Genes in Fungi.</title>
        <authorList>
            <consortium name="DOE Joint Genome Institute"/>
            <person name="Mondo S.J."/>
            <person name="Dannebaum R.O."/>
            <person name="Kuo R.C."/>
            <person name="Labutti K."/>
            <person name="Haridas S."/>
            <person name="Kuo A."/>
            <person name="Salamov A."/>
            <person name="Ahrendt S.R."/>
            <person name="Lipzen A."/>
            <person name="Sullivan W."/>
            <person name="Andreopoulos W.B."/>
            <person name="Clum A."/>
            <person name="Lindquist E."/>
            <person name="Daum C."/>
            <person name="Ramamoorthy G.K."/>
            <person name="Gryganskyi A."/>
            <person name="Culley D."/>
            <person name="Magnuson J.K."/>
            <person name="James T.Y."/>
            <person name="O'Malley M.A."/>
            <person name="Stajich J.E."/>
            <person name="Spatafora J.W."/>
            <person name="Visel A."/>
            <person name="Grigoriev I.V."/>
        </authorList>
    </citation>
    <scope>NUCLEOTIDE SEQUENCE [LARGE SCALE GENOMIC DNA]</scope>
    <source>
        <strain evidence="2 3">PL171</strain>
    </source>
</reference>
<feature type="compositionally biased region" description="Pro residues" evidence="1">
    <location>
        <begin position="160"/>
        <end position="179"/>
    </location>
</feature>
<evidence type="ECO:0000313" key="3">
    <source>
        <dbReference type="Proteomes" id="UP000193411"/>
    </source>
</evidence>
<dbReference type="EMBL" id="MCFL01000001">
    <property type="protein sequence ID" value="ORZ41735.1"/>
    <property type="molecule type" value="Genomic_DNA"/>
</dbReference>
<feature type="compositionally biased region" description="Polar residues" evidence="1">
    <location>
        <begin position="127"/>
        <end position="142"/>
    </location>
</feature>
<organism evidence="2 3">
    <name type="scientific">Catenaria anguillulae PL171</name>
    <dbReference type="NCBI Taxonomy" id="765915"/>
    <lineage>
        <taxon>Eukaryota</taxon>
        <taxon>Fungi</taxon>
        <taxon>Fungi incertae sedis</taxon>
        <taxon>Blastocladiomycota</taxon>
        <taxon>Blastocladiomycetes</taxon>
        <taxon>Blastocladiales</taxon>
        <taxon>Catenariaceae</taxon>
        <taxon>Catenaria</taxon>
    </lineage>
</organism>
<sequence length="279" mass="30153">MAKSSKTNAQRRHCFARQKVGQHDSKVLFPLARLDACLSQPTFTEQLSDYQPPDDLAEIERAIVKLDRVYALFDDELDADDDHIFQLAAIHDPHGQQQRGPGSCALDDDDDEVLRFAALDDPRCTASPKQSPQHGTSDNVMLSPSVSPAPATRPPTSSANPPPAPPSSIPPHQTQPPTPSAGSPSVTAAPALAAANTSKKSIACGSTSSEAPAAKRPRMRVNRDDILDAVDGHAVAIMQRTCTSRRFSLACRHYLRISSYHPTSSMKPTSVWPQCTASW</sequence>
<dbReference type="AlphaFoldDB" id="A0A1Y2I4D6"/>
<feature type="compositionally biased region" description="Low complexity" evidence="1">
    <location>
        <begin position="143"/>
        <end position="159"/>
    </location>
</feature>
<gene>
    <name evidence="2" type="ORF">BCR44DRAFT_1013190</name>
</gene>
<accession>A0A1Y2I4D6</accession>
<name>A0A1Y2I4D6_9FUNG</name>
<proteinExistence type="predicted"/>
<evidence type="ECO:0000313" key="2">
    <source>
        <dbReference type="EMBL" id="ORZ41735.1"/>
    </source>
</evidence>